<feature type="transmembrane region" description="Helical" evidence="1">
    <location>
        <begin position="125"/>
        <end position="146"/>
    </location>
</feature>
<accession>A0A9P3GNG9</accession>
<keyword evidence="1" id="KW-0472">Membrane</keyword>
<evidence type="ECO:0000313" key="4">
    <source>
        <dbReference type="Proteomes" id="UP000703269"/>
    </source>
</evidence>
<proteinExistence type="predicted"/>
<dbReference type="PANTHER" id="PTHR40465">
    <property type="entry name" value="CHROMOSOME 1, WHOLE GENOME SHOTGUN SEQUENCE"/>
    <property type="match status" value="1"/>
</dbReference>
<comment type="caution">
    <text evidence="3">The sequence shown here is derived from an EMBL/GenBank/DDBJ whole genome shotgun (WGS) entry which is preliminary data.</text>
</comment>
<reference evidence="3 4" key="1">
    <citation type="submission" date="2021-08" db="EMBL/GenBank/DDBJ databases">
        <title>Draft Genome Sequence of Phanerochaete sordida strain YK-624.</title>
        <authorList>
            <person name="Mori T."/>
            <person name="Dohra H."/>
            <person name="Suzuki T."/>
            <person name="Kawagishi H."/>
            <person name="Hirai H."/>
        </authorList>
    </citation>
    <scope>NUCLEOTIDE SEQUENCE [LARGE SCALE GENOMIC DNA]</scope>
    <source>
        <strain evidence="3 4">YK-624</strain>
    </source>
</reference>
<gene>
    <name evidence="3" type="ORF">PsYK624_144510</name>
</gene>
<name>A0A9P3GNG9_9APHY</name>
<dbReference type="InterPro" id="IPR045339">
    <property type="entry name" value="DUF6534"/>
</dbReference>
<feature type="transmembrane region" description="Helical" evidence="1">
    <location>
        <begin position="54"/>
        <end position="74"/>
    </location>
</feature>
<dbReference type="AlphaFoldDB" id="A0A9P3GNG9"/>
<protein>
    <recommendedName>
        <fullName evidence="2">DUF6534 domain-containing protein</fullName>
    </recommendedName>
</protein>
<organism evidence="3 4">
    <name type="scientific">Phanerochaete sordida</name>
    <dbReference type="NCBI Taxonomy" id="48140"/>
    <lineage>
        <taxon>Eukaryota</taxon>
        <taxon>Fungi</taxon>
        <taxon>Dikarya</taxon>
        <taxon>Basidiomycota</taxon>
        <taxon>Agaricomycotina</taxon>
        <taxon>Agaricomycetes</taxon>
        <taxon>Polyporales</taxon>
        <taxon>Phanerochaetaceae</taxon>
        <taxon>Phanerochaete</taxon>
    </lineage>
</organism>
<evidence type="ECO:0000259" key="2">
    <source>
        <dbReference type="Pfam" id="PF20152"/>
    </source>
</evidence>
<dbReference type="Proteomes" id="UP000703269">
    <property type="component" value="Unassembled WGS sequence"/>
</dbReference>
<feature type="transmembrane region" description="Helical" evidence="1">
    <location>
        <begin position="162"/>
        <end position="187"/>
    </location>
</feature>
<feature type="transmembrane region" description="Helical" evidence="1">
    <location>
        <begin position="94"/>
        <end position="118"/>
    </location>
</feature>
<sequence length="326" mass="35620">MADPCAPLPALHLDNTLGAAYIGNILAAVFFGFTNVQMYIFFTHFNDGVVLRSLVSFLWVLDSLHLALICHTIYFYAVTNFANPLAMLDVTKTIMAHVIVTGISDVTVRGIFAYRVWLVSQGKRLLLIAIIVPSLLCFACSIAFPIRGLQIGTYAGFAHISWILYTAFITGVIADTTIALSLCYFLAKRRTGVRRTDSIVRILMIYSVNTGVLTSLCAICVLVTYAVMPSNFVFIAFYFVLPKLFLNSLLGTLNARERLRGFAKGSGGLVSIPLSAVSSPNRSAAQPLSANSEARLLEVQIQTAIESKTDSVDHAEKKWKGPYTSG</sequence>
<evidence type="ECO:0000313" key="3">
    <source>
        <dbReference type="EMBL" id="GJE98226.1"/>
    </source>
</evidence>
<keyword evidence="1" id="KW-1133">Transmembrane helix</keyword>
<dbReference type="OrthoDB" id="3268207at2759"/>
<feature type="transmembrane region" description="Helical" evidence="1">
    <location>
        <begin position="20"/>
        <end position="42"/>
    </location>
</feature>
<dbReference type="EMBL" id="BPQB01000084">
    <property type="protein sequence ID" value="GJE98226.1"/>
    <property type="molecule type" value="Genomic_DNA"/>
</dbReference>
<evidence type="ECO:0000256" key="1">
    <source>
        <dbReference type="SAM" id="Phobius"/>
    </source>
</evidence>
<feature type="transmembrane region" description="Helical" evidence="1">
    <location>
        <begin position="199"/>
        <end position="226"/>
    </location>
</feature>
<feature type="transmembrane region" description="Helical" evidence="1">
    <location>
        <begin position="232"/>
        <end position="250"/>
    </location>
</feature>
<dbReference type="PANTHER" id="PTHR40465:SF1">
    <property type="entry name" value="DUF6534 DOMAIN-CONTAINING PROTEIN"/>
    <property type="match status" value="1"/>
</dbReference>
<dbReference type="Pfam" id="PF20152">
    <property type="entry name" value="DUF6534"/>
    <property type="match status" value="1"/>
</dbReference>
<keyword evidence="1" id="KW-0812">Transmembrane</keyword>
<keyword evidence="4" id="KW-1185">Reference proteome</keyword>
<feature type="domain" description="DUF6534" evidence="2">
    <location>
        <begin position="172"/>
        <end position="257"/>
    </location>
</feature>